<reference evidence="8" key="1">
    <citation type="submission" date="2015-08" db="UniProtKB">
        <authorList>
            <consortium name="WormBaseParasite"/>
        </authorList>
    </citation>
    <scope>IDENTIFICATION</scope>
</reference>
<dbReference type="STRING" id="6248.A0A0K0EH36"/>
<keyword evidence="2 5" id="KW-0812">Transmembrane</keyword>
<evidence type="ECO:0000259" key="6">
    <source>
        <dbReference type="PROSITE" id="PS50262"/>
    </source>
</evidence>
<dbReference type="GO" id="GO:0016020">
    <property type="term" value="C:membrane"/>
    <property type="evidence" value="ECO:0007669"/>
    <property type="project" value="UniProtKB-SubCell"/>
</dbReference>
<dbReference type="InterPro" id="IPR053326">
    <property type="entry name" value="GPCR1-like"/>
</dbReference>
<dbReference type="PANTHER" id="PTHR47632:SF1">
    <property type="entry name" value="G-PROTEIN COUPLED RECEPTORS FAMILY 1 PROFILE DOMAIN-CONTAINING PROTEIN"/>
    <property type="match status" value="1"/>
</dbReference>
<evidence type="ECO:0000313" key="9">
    <source>
        <dbReference type="WBParaSite" id="TCONS_00016093.p1"/>
    </source>
</evidence>
<evidence type="ECO:0000313" key="8">
    <source>
        <dbReference type="WBParaSite" id="SSTP_0000879200.1"/>
    </source>
</evidence>
<feature type="transmembrane region" description="Helical" evidence="5">
    <location>
        <begin position="206"/>
        <end position="236"/>
    </location>
</feature>
<evidence type="ECO:0000313" key="7">
    <source>
        <dbReference type="Proteomes" id="UP000035681"/>
    </source>
</evidence>
<dbReference type="Gene3D" id="1.20.1070.10">
    <property type="entry name" value="Rhodopsin 7-helix transmembrane proteins"/>
    <property type="match status" value="1"/>
</dbReference>
<name>A0A0K0EH36_STRER</name>
<feature type="domain" description="G-protein coupled receptors family 1 profile" evidence="6">
    <location>
        <begin position="47"/>
        <end position="311"/>
    </location>
</feature>
<dbReference type="AlphaFoldDB" id="A0A0K0EH36"/>
<proteinExistence type="predicted"/>
<evidence type="ECO:0000256" key="5">
    <source>
        <dbReference type="SAM" id="Phobius"/>
    </source>
</evidence>
<feature type="transmembrane region" description="Helical" evidence="5">
    <location>
        <begin position="30"/>
        <end position="55"/>
    </location>
</feature>
<dbReference type="Pfam" id="PF00001">
    <property type="entry name" value="7tm_1"/>
    <property type="match status" value="1"/>
</dbReference>
<keyword evidence="3 5" id="KW-1133">Transmembrane helix</keyword>
<evidence type="ECO:0000256" key="2">
    <source>
        <dbReference type="ARBA" id="ARBA00022692"/>
    </source>
</evidence>
<dbReference type="PRINTS" id="PR00237">
    <property type="entry name" value="GPCRRHODOPSN"/>
</dbReference>
<keyword evidence="4 5" id="KW-0472">Membrane</keyword>
<feature type="transmembrane region" description="Helical" evidence="5">
    <location>
        <begin position="152"/>
        <end position="169"/>
    </location>
</feature>
<protein>
    <submittedName>
        <fullName evidence="8 9">G_PROTEIN_RECEP_F1_2 domain-containing protein</fullName>
    </submittedName>
</protein>
<feature type="transmembrane region" description="Helical" evidence="5">
    <location>
        <begin position="289"/>
        <end position="314"/>
    </location>
</feature>
<feature type="transmembrane region" description="Helical" evidence="5">
    <location>
        <begin position="67"/>
        <end position="87"/>
    </location>
</feature>
<organism evidence="8">
    <name type="scientific">Strongyloides stercoralis</name>
    <name type="common">Threadworm</name>
    <dbReference type="NCBI Taxonomy" id="6248"/>
    <lineage>
        <taxon>Eukaryota</taxon>
        <taxon>Metazoa</taxon>
        <taxon>Ecdysozoa</taxon>
        <taxon>Nematoda</taxon>
        <taxon>Chromadorea</taxon>
        <taxon>Rhabditida</taxon>
        <taxon>Tylenchina</taxon>
        <taxon>Panagrolaimomorpha</taxon>
        <taxon>Strongyloidoidea</taxon>
        <taxon>Strongyloididae</taxon>
        <taxon>Strongyloides</taxon>
    </lineage>
</organism>
<accession>A0A0K0EH36</accession>
<dbReference type="WBParaSite" id="SSTP_0000879200.1">
    <property type="protein sequence ID" value="SSTP_0000879200.1"/>
    <property type="gene ID" value="SSTP_0000879200"/>
</dbReference>
<keyword evidence="7" id="KW-1185">Reference proteome</keyword>
<sequence length="354" mass="40102">MNDSIVIDTPLPYCNICLPSTDPKYQAYNIAVSGILLAFVGVIGFFGNILVIRVYTTPNMRKYSSNIYLAALGTSDLLMICTAMFLFVLESWRHHSRPIVAYIYGFGAPYIFPLGAIFQTTSVYFCVAAAVDCFIHVVLPKKIGDKCCTAKIAERIVIIITIICFLYNVPHFFELQSVLCIDTKYEINNLQICPTDFRTNEIYYTIYYTFLYTTFMAVGPLVVLVILNICVVVSVCSKSNTIVGEDENDEEDGTISLILVVFFFIFCNFIALVVNFLELIFQQQLEATMAYLIDMSNLLVVINCTANFFVYLIFSPAFKRTLKEIIFSNKVIKDEEEIWKESCENGSSLQNIID</sequence>
<dbReference type="PROSITE" id="PS50262">
    <property type="entry name" value="G_PROTEIN_RECEP_F1_2"/>
    <property type="match status" value="1"/>
</dbReference>
<dbReference type="WBParaSite" id="TCONS_00016093.p1">
    <property type="protein sequence ID" value="TCONS_00016093.p1"/>
    <property type="gene ID" value="XLOC_010728"/>
</dbReference>
<feature type="transmembrane region" description="Helical" evidence="5">
    <location>
        <begin position="122"/>
        <end position="140"/>
    </location>
</feature>
<evidence type="ECO:0000256" key="4">
    <source>
        <dbReference type="ARBA" id="ARBA00023136"/>
    </source>
</evidence>
<evidence type="ECO:0000256" key="1">
    <source>
        <dbReference type="ARBA" id="ARBA00004370"/>
    </source>
</evidence>
<dbReference type="InterPro" id="IPR000276">
    <property type="entry name" value="GPCR_Rhodpsn"/>
</dbReference>
<dbReference type="SUPFAM" id="SSF81321">
    <property type="entry name" value="Family A G protein-coupled receptor-like"/>
    <property type="match status" value="1"/>
</dbReference>
<dbReference type="InterPro" id="IPR017452">
    <property type="entry name" value="GPCR_Rhodpsn_7TM"/>
</dbReference>
<evidence type="ECO:0000256" key="3">
    <source>
        <dbReference type="ARBA" id="ARBA00022989"/>
    </source>
</evidence>
<dbReference type="Proteomes" id="UP000035681">
    <property type="component" value="Unplaced"/>
</dbReference>
<comment type="subcellular location">
    <subcellularLocation>
        <location evidence="1">Membrane</location>
    </subcellularLocation>
</comment>
<dbReference type="CDD" id="cd14978">
    <property type="entry name" value="7tmA_FMRFamide_R-like"/>
    <property type="match status" value="1"/>
</dbReference>
<feature type="transmembrane region" description="Helical" evidence="5">
    <location>
        <begin position="257"/>
        <end position="277"/>
    </location>
</feature>
<dbReference type="GO" id="GO:0004930">
    <property type="term" value="F:G protein-coupled receptor activity"/>
    <property type="evidence" value="ECO:0007669"/>
    <property type="project" value="InterPro"/>
</dbReference>
<dbReference type="PANTHER" id="PTHR47632">
    <property type="entry name" value="FMRFAMIDE PEPTIDE RECEPTOR FAMILY-RELATED"/>
    <property type="match status" value="1"/>
</dbReference>